<name>A0A8T3VME9_METOL</name>
<feature type="domain" description="Mannose-1-phosphate guanyltransferase C-terminal" evidence="15">
    <location>
        <begin position="271"/>
        <end position="355"/>
    </location>
</feature>
<dbReference type="InterPro" id="IPR005835">
    <property type="entry name" value="NTP_transferase_dom"/>
</dbReference>
<evidence type="ECO:0000256" key="7">
    <source>
        <dbReference type="ARBA" id="ARBA00013414"/>
    </source>
</evidence>
<dbReference type="PANTHER" id="PTHR43584">
    <property type="entry name" value="NUCLEOTIDYL TRANSFERASE"/>
    <property type="match status" value="1"/>
</dbReference>
<evidence type="ECO:0000259" key="15">
    <source>
        <dbReference type="Pfam" id="PF25087"/>
    </source>
</evidence>
<dbReference type="EC" id="2.3.1.157" evidence="5"/>
<dbReference type="AlphaFoldDB" id="A0A8T3VME9"/>
<organism evidence="16 17">
    <name type="scientific">Methanobrevibacter olleyae</name>
    <dbReference type="NCBI Taxonomy" id="294671"/>
    <lineage>
        <taxon>Archaea</taxon>
        <taxon>Methanobacteriati</taxon>
        <taxon>Methanobacteriota</taxon>
        <taxon>Methanomada group</taxon>
        <taxon>Methanobacteria</taxon>
        <taxon>Methanobacteriales</taxon>
        <taxon>Methanobacteriaceae</taxon>
        <taxon>Methanobrevibacter</taxon>
    </lineage>
</organism>
<dbReference type="SUPFAM" id="SSF53448">
    <property type="entry name" value="Nucleotide-diphospho-sugar transferases"/>
    <property type="match status" value="1"/>
</dbReference>
<comment type="pathway">
    <text evidence="2">Nucleotide-sugar biosynthesis; UDP-N-acetyl-alpha-D-glucosamine biosynthesis; UDP-N-acetyl-alpha-D-glucosamine from N-acetyl-alpha-D-glucosamine 1-phosphate: step 1/1.</text>
</comment>
<evidence type="ECO:0000256" key="1">
    <source>
        <dbReference type="ARBA" id="ARBA00005166"/>
    </source>
</evidence>
<comment type="catalytic activity">
    <reaction evidence="13">
        <text>N-acetyl-alpha-D-glucosamine 1-phosphate + UTP + H(+) = UDP-N-acetyl-alpha-D-glucosamine + diphosphate</text>
        <dbReference type="Rhea" id="RHEA:13509"/>
        <dbReference type="ChEBI" id="CHEBI:15378"/>
        <dbReference type="ChEBI" id="CHEBI:33019"/>
        <dbReference type="ChEBI" id="CHEBI:46398"/>
        <dbReference type="ChEBI" id="CHEBI:57705"/>
        <dbReference type="ChEBI" id="CHEBI:57776"/>
        <dbReference type="EC" id="2.7.7.23"/>
    </reaction>
</comment>
<dbReference type="CDD" id="cd04181">
    <property type="entry name" value="NTP_transferase"/>
    <property type="match status" value="1"/>
</dbReference>
<dbReference type="GO" id="GO:0003977">
    <property type="term" value="F:UDP-N-acetylglucosamine diphosphorylase activity"/>
    <property type="evidence" value="ECO:0007669"/>
    <property type="project" value="UniProtKB-EC"/>
</dbReference>
<dbReference type="NCBIfam" id="TIGR03992">
    <property type="entry name" value="Arch_glmU"/>
    <property type="match status" value="1"/>
</dbReference>
<dbReference type="Gene3D" id="3.90.550.10">
    <property type="entry name" value="Spore Coat Polysaccharide Biosynthesis Protein SpsA, Chain A"/>
    <property type="match status" value="1"/>
</dbReference>
<evidence type="ECO:0000256" key="8">
    <source>
        <dbReference type="ARBA" id="ARBA00022679"/>
    </source>
</evidence>
<feature type="domain" description="Nucleotidyl transferase" evidence="14">
    <location>
        <begin position="2"/>
        <end position="236"/>
    </location>
</feature>
<evidence type="ECO:0000256" key="4">
    <source>
        <dbReference type="ARBA" id="ARBA00007947"/>
    </source>
</evidence>
<evidence type="ECO:0000256" key="2">
    <source>
        <dbReference type="ARBA" id="ARBA00005208"/>
    </source>
</evidence>
<comment type="caution">
    <text evidence="16">The sequence shown here is derived from an EMBL/GenBank/DDBJ whole genome shotgun (WGS) entry which is preliminary data.</text>
</comment>
<dbReference type="EC" id="2.7.7.23" evidence="6"/>
<protein>
    <recommendedName>
        <fullName evidence="7">Bifunctional protein GlmU</fullName>
        <ecNumber evidence="5">2.3.1.157</ecNumber>
        <ecNumber evidence="6">2.7.7.23</ecNumber>
    </recommendedName>
</protein>
<comment type="similarity">
    <text evidence="3">In the C-terminal section; belongs to the transferase hexapeptide repeat family.</text>
</comment>
<dbReference type="SUPFAM" id="SSF51161">
    <property type="entry name" value="Trimeric LpxA-like enzymes"/>
    <property type="match status" value="1"/>
</dbReference>
<gene>
    <name evidence="16" type="ORF">E7Z75_01560</name>
</gene>
<dbReference type="Pfam" id="PF00483">
    <property type="entry name" value="NTP_transferase"/>
    <property type="match status" value="1"/>
</dbReference>
<dbReference type="GO" id="GO:0019134">
    <property type="term" value="F:glucosamine-1-phosphate N-acetyltransferase activity"/>
    <property type="evidence" value="ECO:0007669"/>
    <property type="project" value="UniProtKB-EC"/>
</dbReference>
<dbReference type="CDD" id="cd05636">
    <property type="entry name" value="LbH_G1P_TT_C_like"/>
    <property type="match status" value="1"/>
</dbReference>
<dbReference type="PANTHER" id="PTHR43584:SF8">
    <property type="entry name" value="N-ACETYLMURAMATE ALPHA-1-PHOSPHATE URIDYLYLTRANSFERASE"/>
    <property type="match status" value="1"/>
</dbReference>
<dbReference type="Gene3D" id="2.160.10.10">
    <property type="entry name" value="Hexapeptide repeat proteins"/>
    <property type="match status" value="1"/>
</dbReference>
<keyword evidence="9" id="KW-0548">Nucleotidyltransferase</keyword>
<dbReference type="InterPro" id="IPR050065">
    <property type="entry name" value="GlmU-like"/>
</dbReference>
<evidence type="ECO:0000256" key="11">
    <source>
        <dbReference type="ARBA" id="ARBA00023315"/>
    </source>
</evidence>
<dbReference type="EMBL" id="SUTG01000004">
    <property type="protein sequence ID" value="MBE6511827.1"/>
    <property type="molecule type" value="Genomic_DNA"/>
</dbReference>
<keyword evidence="10" id="KW-0511">Multifunctional enzyme</keyword>
<evidence type="ECO:0000256" key="6">
    <source>
        <dbReference type="ARBA" id="ARBA00012457"/>
    </source>
</evidence>
<dbReference type="InterPro" id="IPR011004">
    <property type="entry name" value="Trimer_LpxA-like_sf"/>
</dbReference>
<evidence type="ECO:0000313" key="17">
    <source>
        <dbReference type="Proteomes" id="UP000732619"/>
    </source>
</evidence>
<evidence type="ECO:0000256" key="13">
    <source>
        <dbReference type="ARBA" id="ARBA00048493"/>
    </source>
</evidence>
<evidence type="ECO:0000259" key="14">
    <source>
        <dbReference type="Pfam" id="PF00483"/>
    </source>
</evidence>
<comment type="pathway">
    <text evidence="1">Nucleotide-sugar biosynthesis; UDP-N-acetyl-alpha-D-glucosamine biosynthesis; N-acetyl-alpha-D-glucosamine 1-phosphate from alpha-D-glucosamine 6-phosphate (route II): step 2/2.</text>
</comment>
<evidence type="ECO:0000256" key="5">
    <source>
        <dbReference type="ARBA" id="ARBA00012225"/>
    </source>
</evidence>
<evidence type="ECO:0000313" key="16">
    <source>
        <dbReference type="EMBL" id="MBE6511827.1"/>
    </source>
</evidence>
<evidence type="ECO:0000256" key="3">
    <source>
        <dbReference type="ARBA" id="ARBA00007707"/>
    </source>
</evidence>
<keyword evidence="8" id="KW-0808">Transferase</keyword>
<reference evidence="16" key="1">
    <citation type="submission" date="2019-04" db="EMBL/GenBank/DDBJ databases">
        <title>Evolution of Biomass-Degrading Anaerobic Consortia Revealed by Metagenomics.</title>
        <authorList>
            <person name="Peng X."/>
        </authorList>
    </citation>
    <scope>NUCLEOTIDE SEQUENCE</scope>
    <source>
        <strain evidence="16">SIG14</strain>
    </source>
</reference>
<keyword evidence="11" id="KW-0012">Acyltransferase</keyword>
<comment type="catalytic activity">
    <reaction evidence="12">
        <text>alpha-D-glucosamine 1-phosphate + acetyl-CoA = N-acetyl-alpha-D-glucosamine 1-phosphate + CoA + H(+)</text>
        <dbReference type="Rhea" id="RHEA:13725"/>
        <dbReference type="ChEBI" id="CHEBI:15378"/>
        <dbReference type="ChEBI" id="CHEBI:57287"/>
        <dbReference type="ChEBI" id="CHEBI:57288"/>
        <dbReference type="ChEBI" id="CHEBI:57776"/>
        <dbReference type="ChEBI" id="CHEBI:58516"/>
        <dbReference type="EC" id="2.3.1.157"/>
    </reaction>
</comment>
<proteinExistence type="inferred from homology"/>
<accession>A0A8T3VME9</accession>
<dbReference type="InterPro" id="IPR023915">
    <property type="entry name" value="Bifunctiontional_GlmU_arc-type"/>
</dbReference>
<dbReference type="Proteomes" id="UP000732619">
    <property type="component" value="Unassembled WGS sequence"/>
</dbReference>
<dbReference type="Pfam" id="PF25087">
    <property type="entry name" value="GMPPB_C"/>
    <property type="match status" value="1"/>
</dbReference>
<sequence>MKAIILSAGEGTRMRPLTLTKPKTMLPVAGKPIIQYNIEALRDCGVKDILLIVGYKEEIVRDYFKDGSHLGVKISYATQSKLEGTADAIGYGKDFIEDSLITLNGDIILDVDILSEIIEDYEKSKPDTLMVLTEVEDPSAFGVVELDGDKIINIVEKPKKEEAPSNLINTGIYIFNKDIFDKIDKTEVSPRGEYEITDSLSLQIADGKVVKGHKTTKEWMDIGKPWELIEINEELLNHIEGEIKGTVEEGVTIHGEVFLDEGSLLRSGVYIKGPVYIGKNCDIGPNSYIRGNSYFGDNVHIGNAVEIKNSIIMENTNVSHLSYVGDSILGSNCNIAAGTNIANLRFDNKTVKTTIKNKKTDTGRRKLGAIVGDSVKTGINSSLSPGVKIGVRATIGSGVLLYEDLESDMRVLVKQEHIFQNKKETGQISLEEAEDNKEE</sequence>
<evidence type="ECO:0000256" key="9">
    <source>
        <dbReference type="ARBA" id="ARBA00022695"/>
    </source>
</evidence>
<comment type="similarity">
    <text evidence="4">In the N-terminal section; belongs to the N-acetylglucosamine-1-phosphate uridyltransferase family.</text>
</comment>
<dbReference type="InterPro" id="IPR029044">
    <property type="entry name" value="Nucleotide-diphossugar_trans"/>
</dbReference>
<evidence type="ECO:0000256" key="10">
    <source>
        <dbReference type="ARBA" id="ARBA00023268"/>
    </source>
</evidence>
<dbReference type="InterPro" id="IPR056729">
    <property type="entry name" value="GMPPB_C"/>
</dbReference>
<evidence type="ECO:0000256" key="12">
    <source>
        <dbReference type="ARBA" id="ARBA00048247"/>
    </source>
</evidence>